<dbReference type="AlphaFoldDB" id="A0A1J6JTB9"/>
<dbReference type="InterPro" id="IPR015495">
    <property type="entry name" value="Myb_TF_plants"/>
</dbReference>
<evidence type="ECO:0000256" key="4">
    <source>
        <dbReference type="ARBA" id="ARBA00023163"/>
    </source>
</evidence>
<feature type="region of interest" description="Disordered" evidence="6">
    <location>
        <begin position="213"/>
        <end position="240"/>
    </location>
</feature>
<dbReference type="Pfam" id="PF00249">
    <property type="entry name" value="Myb_DNA-binding"/>
    <property type="match status" value="2"/>
</dbReference>
<evidence type="ECO:0000256" key="5">
    <source>
        <dbReference type="ARBA" id="ARBA00023242"/>
    </source>
</evidence>
<dbReference type="GO" id="GO:0005634">
    <property type="term" value="C:nucleus"/>
    <property type="evidence" value="ECO:0007669"/>
    <property type="project" value="UniProtKB-SubCell"/>
</dbReference>
<dbReference type="OMA" id="HNENWHD"/>
<dbReference type="GeneID" id="109221090"/>
<feature type="domain" description="HTH myb-type" evidence="8">
    <location>
        <begin position="62"/>
        <end position="116"/>
    </location>
</feature>
<evidence type="ECO:0000259" key="7">
    <source>
        <dbReference type="PROSITE" id="PS50090"/>
    </source>
</evidence>
<feature type="domain" description="Myb-like" evidence="7">
    <location>
        <begin position="62"/>
        <end position="112"/>
    </location>
</feature>
<accession>A0A1J6JTB9</accession>
<evidence type="ECO:0000256" key="3">
    <source>
        <dbReference type="ARBA" id="ARBA00023125"/>
    </source>
</evidence>
<proteinExistence type="predicted"/>
<keyword evidence="10" id="KW-1185">Reference proteome</keyword>
<dbReference type="Gramene" id="OIT19732">
    <property type="protein sequence ID" value="OIT19732"/>
    <property type="gene ID" value="A4A49_40261"/>
</dbReference>
<dbReference type="SMART" id="SM00717">
    <property type="entry name" value="SANT"/>
    <property type="match status" value="2"/>
</dbReference>
<dbReference type="Gene3D" id="1.10.10.60">
    <property type="entry name" value="Homeodomain-like"/>
    <property type="match status" value="2"/>
</dbReference>
<evidence type="ECO:0000259" key="8">
    <source>
        <dbReference type="PROSITE" id="PS51294"/>
    </source>
</evidence>
<sequence>MVRAACCEKVGLKKGKWTAEEDELLVNYIQVNGEGSWKSLPKKAGLLRCGKSCRLRWTNYLRPDLKRGKFTADEDETIVKLHSSLGNRWSLIANHLPGRTDNEIKNYWISNLRRRLYTFRLHKKLIKTTAELPKMAVAAADDCESSRKHGRVGRSKAKNYKNINSTTFESIEKVKSSCSRGGGTGVMWSEEGSIESLLPESHIVDIEGKGLAMQRHEHQGESEINESRNEEGEDKNKKDINVTPEKQDVWSFEEQELGQIHEQNQGNETVLEQQHNENWHDFDNWCDMNFDHLYEEELWVDQWNSLNLEFGSNEECTYSDDMLFWLWNDK</sequence>
<dbReference type="EMBL" id="MJEQ01006339">
    <property type="protein sequence ID" value="OIT19732.1"/>
    <property type="molecule type" value="Genomic_DNA"/>
</dbReference>
<dbReference type="SMR" id="A0A1J6JTB9"/>
<dbReference type="GO" id="GO:0000976">
    <property type="term" value="F:transcription cis-regulatory region binding"/>
    <property type="evidence" value="ECO:0007669"/>
    <property type="project" value="UniProtKB-ARBA"/>
</dbReference>
<keyword evidence="5" id="KW-0539">Nucleus</keyword>
<evidence type="ECO:0000256" key="1">
    <source>
        <dbReference type="ARBA" id="ARBA00004123"/>
    </source>
</evidence>
<organism evidence="9 10">
    <name type="scientific">Nicotiana attenuata</name>
    <name type="common">Coyote tobacco</name>
    <dbReference type="NCBI Taxonomy" id="49451"/>
    <lineage>
        <taxon>Eukaryota</taxon>
        <taxon>Viridiplantae</taxon>
        <taxon>Streptophyta</taxon>
        <taxon>Embryophyta</taxon>
        <taxon>Tracheophyta</taxon>
        <taxon>Spermatophyta</taxon>
        <taxon>Magnoliopsida</taxon>
        <taxon>eudicotyledons</taxon>
        <taxon>Gunneridae</taxon>
        <taxon>Pentapetalae</taxon>
        <taxon>asterids</taxon>
        <taxon>lamiids</taxon>
        <taxon>Solanales</taxon>
        <taxon>Solanaceae</taxon>
        <taxon>Nicotianoideae</taxon>
        <taxon>Nicotianeae</taxon>
        <taxon>Nicotiana</taxon>
    </lineage>
</organism>
<dbReference type="InterPro" id="IPR009057">
    <property type="entry name" value="Homeodomain-like_sf"/>
</dbReference>
<evidence type="ECO:0000313" key="9">
    <source>
        <dbReference type="EMBL" id="OIT19732.1"/>
    </source>
</evidence>
<comment type="caution">
    <text evidence="9">The sequence shown here is derived from an EMBL/GenBank/DDBJ whole genome shotgun (WGS) entry which is preliminary data.</text>
</comment>
<dbReference type="STRING" id="49451.A0A1J6JTB9"/>
<dbReference type="Proteomes" id="UP000187609">
    <property type="component" value="Unassembled WGS sequence"/>
</dbReference>
<dbReference type="PANTHER" id="PTHR47999:SF91">
    <property type="entry name" value="TRANSCRIPTION FACTOR MYB111"/>
    <property type="match status" value="1"/>
</dbReference>
<dbReference type="CDD" id="cd00167">
    <property type="entry name" value="SANT"/>
    <property type="match status" value="2"/>
</dbReference>
<keyword evidence="4" id="KW-0804">Transcription</keyword>
<dbReference type="InterPro" id="IPR017930">
    <property type="entry name" value="Myb_dom"/>
</dbReference>
<dbReference type="SUPFAM" id="SSF46689">
    <property type="entry name" value="Homeodomain-like"/>
    <property type="match status" value="1"/>
</dbReference>
<dbReference type="PROSITE" id="PS50090">
    <property type="entry name" value="MYB_LIKE"/>
    <property type="match status" value="2"/>
</dbReference>
<feature type="domain" description="HTH myb-type" evidence="8">
    <location>
        <begin position="9"/>
        <end position="61"/>
    </location>
</feature>
<feature type="domain" description="Myb-like" evidence="7">
    <location>
        <begin position="9"/>
        <end position="61"/>
    </location>
</feature>
<dbReference type="InterPro" id="IPR001005">
    <property type="entry name" value="SANT/Myb"/>
</dbReference>
<name>A0A1J6JTB9_NICAT</name>
<keyword evidence="2" id="KW-0805">Transcription regulation</keyword>
<dbReference type="OrthoDB" id="1304174at2759"/>
<dbReference type="FunFam" id="1.10.10.60:FF:000121">
    <property type="entry name" value="Myb transcription factor"/>
    <property type="match status" value="1"/>
</dbReference>
<dbReference type="PROSITE" id="PS51294">
    <property type="entry name" value="HTH_MYB"/>
    <property type="match status" value="2"/>
</dbReference>
<keyword evidence="3" id="KW-0238">DNA-binding</keyword>
<comment type="subcellular location">
    <subcellularLocation>
        <location evidence="1">Nucleus</location>
    </subcellularLocation>
</comment>
<evidence type="ECO:0000313" key="10">
    <source>
        <dbReference type="Proteomes" id="UP000187609"/>
    </source>
</evidence>
<dbReference type="GO" id="GO:0010597">
    <property type="term" value="P:green leaf volatile biosynthetic process"/>
    <property type="evidence" value="ECO:0007669"/>
    <property type="project" value="UniProtKB-ARBA"/>
</dbReference>
<evidence type="ECO:0000256" key="6">
    <source>
        <dbReference type="SAM" id="MobiDB-lite"/>
    </source>
</evidence>
<gene>
    <name evidence="9" type="primary">MYB12_3</name>
    <name evidence="9" type="ORF">A4A49_40261</name>
</gene>
<evidence type="ECO:0000256" key="2">
    <source>
        <dbReference type="ARBA" id="ARBA00023015"/>
    </source>
</evidence>
<reference evidence="9" key="1">
    <citation type="submission" date="2016-11" db="EMBL/GenBank/DDBJ databases">
        <title>The genome of Nicotiana attenuata.</title>
        <authorList>
            <person name="Xu S."/>
            <person name="Brockmoeller T."/>
            <person name="Gaquerel E."/>
            <person name="Navarro A."/>
            <person name="Kuhl H."/>
            <person name="Gase K."/>
            <person name="Ling Z."/>
            <person name="Zhou W."/>
            <person name="Kreitzer C."/>
            <person name="Stanke M."/>
            <person name="Tang H."/>
            <person name="Lyons E."/>
            <person name="Pandey P."/>
            <person name="Pandey S.P."/>
            <person name="Timmermann B."/>
            <person name="Baldwin I.T."/>
        </authorList>
    </citation>
    <scope>NUCLEOTIDE SEQUENCE [LARGE SCALE GENOMIC DNA]</scope>
    <source>
        <strain evidence="9">UT</strain>
    </source>
</reference>
<dbReference type="KEGG" id="nau:109221090"/>
<protein>
    <submittedName>
        <fullName evidence="9">Transcription factor myb12</fullName>
    </submittedName>
</protein>
<dbReference type="PANTHER" id="PTHR47999">
    <property type="entry name" value="TRANSCRIPTION FACTOR MYB8-RELATED-RELATED"/>
    <property type="match status" value="1"/>
</dbReference>